<accession>A0A5N0T6P8</accession>
<feature type="transmembrane region" description="Helical" evidence="1">
    <location>
        <begin position="113"/>
        <end position="134"/>
    </location>
</feature>
<dbReference type="PROSITE" id="PS51318">
    <property type="entry name" value="TAT"/>
    <property type="match status" value="1"/>
</dbReference>
<protein>
    <submittedName>
        <fullName evidence="2">Uncharacterized protein</fullName>
    </submittedName>
</protein>
<feature type="transmembrane region" description="Helical" evidence="1">
    <location>
        <begin position="149"/>
        <end position="170"/>
    </location>
</feature>
<reference evidence="2 3" key="1">
    <citation type="submission" date="2019-09" db="EMBL/GenBank/DDBJ databases">
        <title>Wenzhouxiangella sp. Genome sequencing and assembly.</title>
        <authorList>
            <person name="Zhang R."/>
        </authorList>
    </citation>
    <scope>NUCLEOTIDE SEQUENCE [LARGE SCALE GENOMIC DNA]</scope>
    <source>
        <strain evidence="2 3">W260</strain>
    </source>
</reference>
<keyword evidence="1" id="KW-1133">Transmembrane helix</keyword>
<dbReference type="RefSeq" id="WP_150864856.1">
    <property type="nucleotide sequence ID" value="NZ_VYXP01000007.1"/>
</dbReference>
<organism evidence="2 3">
    <name type="scientific">Marinihelvus fidelis</name>
    <dbReference type="NCBI Taxonomy" id="2613842"/>
    <lineage>
        <taxon>Bacteria</taxon>
        <taxon>Pseudomonadati</taxon>
        <taxon>Pseudomonadota</taxon>
        <taxon>Gammaproteobacteria</taxon>
        <taxon>Chromatiales</taxon>
        <taxon>Wenzhouxiangellaceae</taxon>
        <taxon>Marinihelvus</taxon>
    </lineage>
</organism>
<keyword evidence="1" id="KW-0472">Membrane</keyword>
<feature type="transmembrane region" description="Helical" evidence="1">
    <location>
        <begin position="261"/>
        <end position="284"/>
    </location>
</feature>
<evidence type="ECO:0000313" key="3">
    <source>
        <dbReference type="Proteomes" id="UP000325372"/>
    </source>
</evidence>
<dbReference type="EMBL" id="VYXP01000007">
    <property type="protein sequence ID" value="KAA9130552.1"/>
    <property type="molecule type" value="Genomic_DNA"/>
</dbReference>
<keyword evidence="1" id="KW-0812">Transmembrane</keyword>
<keyword evidence="3" id="KW-1185">Reference proteome</keyword>
<gene>
    <name evidence="2" type="ORF">F3N42_12755</name>
</gene>
<name>A0A5N0T6P8_9GAMM</name>
<evidence type="ECO:0000313" key="2">
    <source>
        <dbReference type="EMBL" id="KAA9130552.1"/>
    </source>
</evidence>
<dbReference type="AlphaFoldDB" id="A0A5N0T6P8"/>
<sequence>MDYQRTRRFLLAGTLALVAILAATPFLDNRAEANYEALFQRALVTFALARTLNGVISAVQGTEVALQPAGVGVTLTPGEILDPVNDLVERFSWIMLGATVSLGIQQVLLEVSAWWVLQALVVVLAVSLLLLLLLRPRGADGTDGTGRRVLWRVLMIALFLRFAVPLTLIANEALYDLFLQPRYDASTEVIATAGEALERMAVEGGPGEDGPQPGDGEAGGSWLDGVVDSLGRAWDGARDSVQLGEKVNRVKERAAEVIEHVIQLSVVFILQTGVLPIVFLWLFLQLGKWLLRPSTGRAEH</sequence>
<proteinExistence type="predicted"/>
<dbReference type="Proteomes" id="UP000325372">
    <property type="component" value="Unassembled WGS sequence"/>
</dbReference>
<evidence type="ECO:0000256" key="1">
    <source>
        <dbReference type="SAM" id="Phobius"/>
    </source>
</evidence>
<comment type="caution">
    <text evidence="2">The sequence shown here is derived from an EMBL/GenBank/DDBJ whole genome shotgun (WGS) entry which is preliminary data.</text>
</comment>
<dbReference type="InterPro" id="IPR006311">
    <property type="entry name" value="TAT_signal"/>
</dbReference>